<evidence type="ECO:0000256" key="6">
    <source>
        <dbReference type="ARBA" id="ARBA00022977"/>
    </source>
</evidence>
<dbReference type="PANTHER" id="PTHR30557">
    <property type="entry name" value="THIAMINE BIOSYNTHESIS PROTEIN THIC"/>
    <property type="match status" value="1"/>
</dbReference>
<keyword evidence="3 10" id="KW-0949">S-adenosyl-L-methionine</keyword>
<dbReference type="GO" id="GO:0070284">
    <property type="term" value="F:phosphomethylpyrimidine synthase activity"/>
    <property type="evidence" value="ECO:0007669"/>
    <property type="project" value="UniProtKB-EC"/>
</dbReference>
<dbReference type="Pfam" id="PF01964">
    <property type="entry name" value="ThiC_Rad_SAM"/>
    <property type="match status" value="1"/>
</dbReference>
<keyword evidence="12" id="KW-1185">Reference proteome</keyword>
<dbReference type="Gene3D" id="3.20.20.540">
    <property type="entry name" value="Radical SAM ThiC family, central domain"/>
    <property type="match status" value="1"/>
</dbReference>
<dbReference type="EC" id="4.1.99.17" evidence="10"/>
<comment type="cofactor">
    <cofactor evidence="10">
        <name>[4Fe-4S] cluster</name>
        <dbReference type="ChEBI" id="CHEBI:49883"/>
    </cofactor>
    <text evidence="10">Binds 1 [4Fe-4S] cluster per subunit. The cluster is coordinated with 3 cysteines and an exchangeable S-adenosyl-L-methionine.</text>
</comment>
<proteinExistence type="inferred from homology"/>
<evidence type="ECO:0000256" key="7">
    <source>
        <dbReference type="ARBA" id="ARBA00023004"/>
    </source>
</evidence>
<evidence type="ECO:0000313" key="12">
    <source>
        <dbReference type="Proteomes" id="UP000681041"/>
    </source>
</evidence>
<dbReference type="NCBIfam" id="NF009895">
    <property type="entry name" value="PRK13352.1"/>
    <property type="match status" value="1"/>
</dbReference>
<dbReference type="GeneID" id="64820503"/>
<feature type="binding site" evidence="10">
    <location>
        <position position="163"/>
    </location>
    <ligand>
        <name>substrate</name>
    </ligand>
</feature>
<feature type="binding site" evidence="10">
    <location>
        <position position="95"/>
    </location>
    <ligand>
        <name>substrate</name>
    </ligand>
</feature>
<evidence type="ECO:0000256" key="4">
    <source>
        <dbReference type="ARBA" id="ARBA00022723"/>
    </source>
</evidence>
<dbReference type="GO" id="GO:0009228">
    <property type="term" value="P:thiamine biosynthetic process"/>
    <property type="evidence" value="ECO:0007669"/>
    <property type="project" value="UniProtKB-UniRule"/>
</dbReference>
<keyword evidence="7 10" id="KW-0408">Iron</keyword>
<dbReference type="PANTHER" id="PTHR30557:SF1">
    <property type="entry name" value="PHOSPHOMETHYLPYRIMIDINE SYNTHASE, CHLOROPLASTIC"/>
    <property type="match status" value="1"/>
</dbReference>
<dbReference type="KEGG" id="meme:HYG87_07020"/>
<keyword evidence="8 10" id="KW-0411">Iron-sulfur</keyword>
<name>A0A8T8K6J0_9EURY</name>
<dbReference type="GO" id="GO:0008270">
    <property type="term" value="F:zinc ion binding"/>
    <property type="evidence" value="ECO:0007669"/>
    <property type="project" value="UniProtKB-UniRule"/>
</dbReference>
<evidence type="ECO:0000256" key="9">
    <source>
        <dbReference type="ARBA" id="ARBA00023239"/>
    </source>
</evidence>
<keyword evidence="2 10" id="KW-0004">4Fe-4S</keyword>
<protein>
    <recommendedName>
        <fullName evidence="10">Phosphomethylpyrimidine synthase</fullName>
        <ecNumber evidence="10">4.1.99.17</ecNumber>
    </recommendedName>
    <alternativeName>
        <fullName evidence="10">Hydroxymethylpyrimidine phosphate synthase</fullName>
        <shortName evidence="10">HMP-P synthase</shortName>
        <shortName evidence="10">HMP-phosphate synthase</shortName>
        <shortName evidence="10">HMPP synthase</shortName>
    </alternativeName>
    <alternativeName>
        <fullName evidence="10">Thiamine biosynthesis protein ThiC</fullName>
    </alternativeName>
</protein>
<keyword evidence="6 10" id="KW-0784">Thiamine biosynthesis</keyword>
<comment type="function">
    <text evidence="1 10">Catalyzes the synthesis of the hydroxymethylpyrimidine phosphate (HMP-P) moiety of thiamine from aminoimidazole ribotide (AIR) in a radical S-adenosyl-L-methionine (SAM)-dependent reaction.</text>
</comment>
<dbReference type="EMBL" id="CP058560">
    <property type="protein sequence ID" value="QUH23529.1"/>
    <property type="molecule type" value="Genomic_DNA"/>
</dbReference>
<dbReference type="Proteomes" id="UP000681041">
    <property type="component" value="Chromosome"/>
</dbReference>
<evidence type="ECO:0000256" key="10">
    <source>
        <dbReference type="HAMAP-Rule" id="MF_00089"/>
    </source>
</evidence>
<keyword evidence="4 10" id="KW-0479">Metal-binding</keyword>
<dbReference type="SFLD" id="SFLDF00407">
    <property type="entry name" value="phosphomethylpyrimidine_syntha"/>
    <property type="match status" value="1"/>
</dbReference>
<evidence type="ECO:0000256" key="1">
    <source>
        <dbReference type="ARBA" id="ARBA00003175"/>
    </source>
</evidence>
<evidence type="ECO:0000313" key="11">
    <source>
        <dbReference type="EMBL" id="QUH23529.1"/>
    </source>
</evidence>
<dbReference type="InterPro" id="IPR002817">
    <property type="entry name" value="ThiC/BzaA/B"/>
</dbReference>
<dbReference type="SFLD" id="SFLDS00113">
    <property type="entry name" value="Radical_SAM_Phosphomethylpyrim"/>
    <property type="match status" value="1"/>
</dbReference>
<feature type="binding site" evidence="10">
    <location>
        <position position="269"/>
    </location>
    <ligand>
        <name>Zn(2+)</name>
        <dbReference type="ChEBI" id="CHEBI:29105"/>
    </ligand>
</feature>
<evidence type="ECO:0000256" key="5">
    <source>
        <dbReference type="ARBA" id="ARBA00022833"/>
    </source>
</evidence>
<dbReference type="OrthoDB" id="335406at2157"/>
<feature type="binding site" evidence="10">
    <location>
        <position position="415"/>
    </location>
    <ligand>
        <name>[4Fe-4S] cluster</name>
        <dbReference type="ChEBI" id="CHEBI:49883"/>
        <note>4Fe-4S-S-AdoMet</note>
    </ligand>
</feature>
<dbReference type="InterPro" id="IPR038521">
    <property type="entry name" value="ThiC/Bza_core_dom"/>
</dbReference>
<feature type="binding site" evidence="10">
    <location>
        <position position="333"/>
    </location>
    <ligand>
        <name>Zn(2+)</name>
        <dbReference type="ChEBI" id="CHEBI:29105"/>
    </ligand>
</feature>
<comment type="pathway">
    <text evidence="10">Cofactor biosynthesis; thiamine diphosphate biosynthesis.</text>
</comment>
<keyword evidence="5 10" id="KW-0862">Zinc</keyword>
<feature type="binding site" evidence="10">
    <location>
        <position position="265"/>
    </location>
    <ligand>
        <name>substrate</name>
    </ligand>
</feature>
<evidence type="ECO:0000256" key="2">
    <source>
        <dbReference type="ARBA" id="ARBA00022485"/>
    </source>
</evidence>
<keyword evidence="9 10" id="KW-0456">Lyase</keyword>
<dbReference type="InterPro" id="IPR037509">
    <property type="entry name" value="ThiC"/>
</dbReference>
<gene>
    <name evidence="10 11" type="primary">thiC</name>
    <name evidence="11" type="ORF">HYG87_07020</name>
</gene>
<reference evidence="11" key="1">
    <citation type="submission" date="2020-07" db="EMBL/GenBank/DDBJ databases">
        <title>Methanobacterium. sp. MethCan genome.</title>
        <authorList>
            <person name="Postec A."/>
            <person name="Quemeneur M."/>
        </authorList>
    </citation>
    <scope>NUCLEOTIDE SEQUENCE</scope>
    <source>
        <strain evidence="11">MethCAN</strain>
    </source>
</reference>
<feature type="binding site" evidence="10">
    <location>
        <position position="292"/>
    </location>
    <ligand>
        <name>substrate</name>
    </ligand>
</feature>
<feature type="binding site" evidence="10">
    <location>
        <begin position="185"/>
        <end position="187"/>
    </location>
    <ligand>
        <name>substrate</name>
    </ligand>
</feature>
<dbReference type="GO" id="GO:0009229">
    <property type="term" value="P:thiamine diphosphate biosynthetic process"/>
    <property type="evidence" value="ECO:0007669"/>
    <property type="project" value="UniProtKB-UniRule"/>
</dbReference>
<accession>A0A8T8K6J0</accession>
<dbReference type="AlphaFoldDB" id="A0A8T8K6J0"/>
<dbReference type="GO" id="GO:0051539">
    <property type="term" value="F:4 iron, 4 sulfur cluster binding"/>
    <property type="evidence" value="ECO:0007669"/>
    <property type="project" value="UniProtKB-KW"/>
</dbReference>
<feature type="binding site" evidence="10">
    <location>
        <position position="411"/>
    </location>
    <ligand>
        <name>[4Fe-4S] cluster</name>
        <dbReference type="ChEBI" id="CHEBI:49883"/>
        <note>4Fe-4S-S-AdoMet</note>
    </ligand>
</feature>
<sequence>MTQMDDAKKGIITEEMKAVAQAENVSEEFIRKSVAQGTIAIPSNLNREGVKPVGIGAGLRTKVNATIGTSTDICDFDLEEEKAKVAMAHNADTLMELSVGGDLNEIRQRILKMSDIPVGSVPIYQAAVETIQEKGSAIYMEEESMFKAIEKQAKDGVDFMAIHCSVNRETLKRLKRQGREGGLVSRGGAFVSAWMVENEVENPLYKNYDYILEIAKEHDFVMSMANAMRAGAIADSTDRAGVQELIILGELVDKAREVGVQTIVEGPGHIPLNEIPANVTLQKKLCRGAPFYMLGPIVTDIGAGYDHIVSSIGAAASAGAGADFICYVTPAEHLALPYPDDVKEGVIATRIGAYVGDMAKGIHNGEKDLVMANARKKLNWEAQYDAALCPAEARQKRDERPPEDPDTCTMCGDYCAVKIVNEWLDNAEVDVFD</sequence>
<comment type="similarity">
    <text evidence="10">Belongs to the ThiC family.</text>
</comment>
<feature type="binding site" evidence="10">
    <location>
        <position position="408"/>
    </location>
    <ligand>
        <name>[4Fe-4S] cluster</name>
        <dbReference type="ChEBI" id="CHEBI:49883"/>
        <note>4Fe-4S-S-AdoMet</note>
    </ligand>
</feature>
<dbReference type="SFLD" id="SFLDG01114">
    <property type="entry name" value="phosphomethylpyrimidine_syntha"/>
    <property type="match status" value="1"/>
</dbReference>
<dbReference type="RefSeq" id="WP_211532486.1">
    <property type="nucleotide sequence ID" value="NZ_CP058560.1"/>
</dbReference>
<comment type="caution">
    <text evidence="10">Lacks conserved residue(s) required for the propagation of feature annotation.</text>
</comment>
<feature type="binding site" evidence="10">
    <location>
        <begin position="226"/>
        <end position="229"/>
    </location>
    <ligand>
        <name>substrate</name>
    </ligand>
</feature>
<comment type="catalytic activity">
    <reaction evidence="10">
        <text>5-amino-1-(5-phospho-beta-D-ribosyl)imidazole + S-adenosyl-L-methionine = 4-amino-2-methyl-5-(phosphooxymethyl)pyrimidine + CO + 5'-deoxyadenosine + formate + L-methionine + 3 H(+)</text>
        <dbReference type="Rhea" id="RHEA:24840"/>
        <dbReference type="ChEBI" id="CHEBI:15378"/>
        <dbReference type="ChEBI" id="CHEBI:15740"/>
        <dbReference type="ChEBI" id="CHEBI:17245"/>
        <dbReference type="ChEBI" id="CHEBI:17319"/>
        <dbReference type="ChEBI" id="CHEBI:57844"/>
        <dbReference type="ChEBI" id="CHEBI:58354"/>
        <dbReference type="ChEBI" id="CHEBI:59789"/>
        <dbReference type="ChEBI" id="CHEBI:137981"/>
        <dbReference type="EC" id="4.1.99.17"/>
    </reaction>
</comment>
<organism evidence="11 12">
    <name type="scientific">Methanobacterium alkalithermotolerans</name>
    <dbReference type="NCBI Taxonomy" id="2731220"/>
    <lineage>
        <taxon>Archaea</taxon>
        <taxon>Methanobacteriati</taxon>
        <taxon>Methanobacteriota</taxon>
        <taxon>Methanomada group</taxon>
        <taxon>Methanobacteria</taxon>
        <taxon>Methanobacteriales</taxon>
        <taxon>Methanobacteriaceae</taxon>
        <taxon>Methanobacterium</taxon>
    </lineage>
</organism>
<dbReference type="HAMAP" id="MF_00089">
    <property type="entry name" value="ThiC"/>
    <property type="match status" value="1"/>
</dbReference>
<dbReference type="NCBIfam" id="TIGR00190">
    <property type="entry name" value="thiC"/>
    <property type="match status" value="1"/>
</dbReference>
<evidence type="ECO:0000256" key="3">
    <source>
        <dbReference type="ARBA" id="ARBA00022691"/>
    </source>
</evidence>
<feature type="binding site" evidence="10">
    <location>
        <position position="124"/>
    </location>
    <ligand>
        <name>substrate</name>
    </ligand>
</feature>
<evidence type="ECO:0000256" key="8">
    <source>
        <dbReference type="ARBA" id="ARBA00023014"/>
    </source>
</evidence>